<keyword evidence="1" id="KW-0812">Transmembrane</keyword>
<gene>
    <name evidence="2" type="ORF">EB796_021457</name>
</gene>
<dbReference type="InterPro" id="IPR011701">
    <property type="entry name" value="MFS"/>
</dbReference>
<sequence length="237" mass="25945">MTVIRGPKLSKDKGYSWVIVFTSFLSHFANIGFSFGTAGNLTMAHQDYFNVDLQIGSFIGTAHISVLLLFGPIASVLVKKLGCRLTEFFGGSLLLLGVGLSMLSKDLWHAIVFYSVLAGVGVSCTYTASSQILALHFDRLKYLAFSLAMLGNYVGMMVWPLLSQLLFKKFGYSQAMGIMTSSHLLHLVAGMSFFEPKESFQESISDVSDVSAPNLKTDFIDLLKSWKVLPTSLAVSQ</sequence>
<dbReference type="AlphaFoldDB" id="A0A7J7J3J8"/>
<dbReference type="Proteomes" id="UP000593567">
    <property type="component" value="Unassembled WGS sequence"/>
</dbReference>
<evidence type="ECO:0000313" key="2">
    <source>
        <dbReference type="EMBL" id="KAF6020216.1"/>
    </source>
</evidence>
<accession>A0A7J7J3J8</accession>
<feature type="transmembrane region" description="Helical" evidence="1">
    <location>
        <begin position="15"/>
        <end position="35"/>
    </location>
</feature>
<feature type="transmembrane region" description="Helical" evidence="1">
    <location>
        <begin position="55"/>
        <end position="78"/>
    </location>
</feature>
<dbReference type="EMBL" id="VXIV02003185">
    <property type="protein sequence ID" value="KAF6020216.1"/>
    <property type="molecule type" value="Genomic_DNA"/>
</dbReference>
<dbReference type="PANTHER" id="PTHR11360:SF284">
    <property type="entry name" value="EG:103B4.3 PROTEIN-RELATED"/>
    <property type="match status" value="1"/>
</dbReference>
<reference evidence="2" key="1">
    <citation type="submission" date="2020-06" db="EMBL/GenBank/DDBJ databases">
        <title>Draft genome of Bugula neritina, a colonial animal packing powerful symbionts and potential medicines.</title>
        <authorList>
            <person name="Rayko M."/>
        </authorList>
    </citation>
    <scope>NUCLEOTIDE SEQUENCE [LARGE SCALE GENOMIC DNA]</scope>
    <source>
        <strain evidence="2">Kwan_BN1</strain>
    </source>
</reference>
<organism evidence="2 3">
    <name type="scientific">Bugula neritina</name>
    <name type="common">Brown bryozoan</name>
    <name type="synonym">Sertularia neritina</name>
    <dbReference type="NCBI Taxonomy" id="10212"/>
    <lineage>
        <taxon>Eukaryota</taxon>
        <taxon>Metazoa</taxon>
        <taxon>Spiralia</taxon>
        <taxon>Lophotrochozoa</taxon>
        <taxon>Bryozoa</taxon>
        <taxon>Gymnolaemata</taxon>
        <taxon>Cheilostomatida</taxon>
        <taxon>Flustrina</taxon>
        <taxon>Buguloidea</taxon>
        <taxon>Bugulidae</taxon>
        <taxon>Bugula</taxon>
    </lineage>
</organism>
<dbReference type="SUPFAM" id="SSF103473">
    <property type="entry name" value="MFS general substrate transporter"/>
    <property type="match status" value="1"/>
</dbReference>
<proteinExistence type="predicted"/>
<dbReference type="GO" id="GO:0008028">
    <property type="term" value="F:monocarboxylic acid transmembrane transporter activity"/>
    <property type="evidence" value="ECO:0007669"/>
    <property type="project" value="TreeGrafter"/>
</dbReference>
<dbReference type="InterPro" id="IPR036259">
    <property type="entry name" value="MFS_trans_sf"/>
</dbReference>
<evidence type="ECO:0000256" key="1">
    <source>
        <dbReference type="SAM" id="Phobius"/>
    </source>
</evidence>
<dbReference type="Gene3D" id="1.20.1250.20">
    <property type="entry name" value="MFS general substrate transporter like domains"/>
    <property type="match status" value="1"/>
</dbReference>
<keyword evidence="1" id="KW-1133">Transmembrane helix</keyword>
<protein>
    <submittedName>
        <fullName evidence="2">Uncharacterized protein</fullName>
    </submittedName>
</protein>
<dbReference type="OrthoDB" id="6499973at2759"/>
<name>A0A7J7J3J8_BUGNE</name>
<keyword evidence="1" id="KW-0472">Membrane</keyword>
<comment type="caution">
    <text evidence="2">The sequence shown here is derived from an EMBL/GenBank/DDBJ whole genome shotgun (WGS) entry which is preliminary data.</text>
</comment>
<dbReference type="Pfam" id="PF07690">
    <property type="entry name" value="MFS_1"/>
    <property type="match status" value="1"/>
</dbReference>
<feature type="transmembrane region" description="Helical" evidence="1">
    <location>
        <begin position="140"/>
        <end position="162"/>
    </location>
</feature>
<dbReference type="PANTHER" id="PTHR11360">
    <property type="entry name" value="MONOCARBOXYLATE TRANSPORTER"/>
    <property type="match status" value="1"/>
</dbReference>
<feature type="transmembrane region" description="Helical" evidence="1">
    <location>
        <begin position="85"/>
        <end position="104"/>
    </location>
</feature>
<keyword evidence="3" id="KW-1185">Reference proteome</keyword>
<evidence type="ECO:0000313" key="3">
    <source>
        <dbReference type="Proteomes" id="UP000593567"/>
    </source>
</evidence>
<feature type="transmembrane region" description="Helical" evidence="1">
    <location>
        <begin position="110"/>
        <end position="128"/>
    </location>
</feature>
<dbReference type="InterPro" id="IPR050327">
    <property type="entry name" value="Proton-linked_MCT"/>
</dbReference>